<dbReference type="Proteomes" id="UP000199267">
    <property type="component" value="Unassembled WGS sequence"/>
</dbReference>
<accession>A0A1H9JV63</accession>
<dbReference type="EMBL" id="FOFJ01000021">
    <property type="protein sequence ID" value="SEQ90911.1"/>
    <property type="molecule type" value="Genomic_DNA"/>
</dbReference>
<proteinExistence type="predicted"/>
<name>A0A1H9JV63_9GAMM</name>
<evidence type="ECO:0000313" key="2">
    <source>
        <dbReference type="EMBL" id="SEQ90911.1"/>
    </source>
</evidence>
<gene>
    <name evidence="2" type="ORF">SAMN04244573_02504</name>
</gene>
<evidence type="ECO:0000256" key="1">
    <source>
        <dbReference type="SAM" id="MobiDB-lite"/>
    </source>
</evidence>
<evidence type="ECO:0000313" key="3">
    <source>
        <dbReference type="Proteomes" id="UP000199267"/>
    </source>
</evidence>
<protein>
    <submittedName>
        <fullName evidence="2">Uncharacterized protein</fullName>
    </submittedName>
</protein>
<dbReference type="AlphaFoldDB" id="A0A1H9JV63"/>
<reference evidence="2 3" key="1">
    <citation type="submission" date="2016-10" db="EMBL/GenBank/DDBJ databases">
        <authorList>
            <person name="de Groot N.N."/>
        </authorList>
    </citation>
    <scope>NUCLEOTIDE SEQUENCE [LARGE SCALE GENOMIC DNA]</scope>
    <source>
        <strain evidence="2 3">DSM 378</strain>
    </source>
</reference>
<feature type="region of interest" description="Disordered" evidence="1">
    <location>
        <begin position="63"/>
        <end position="86"/>
    </location>
</feature>
<sequence>MYIDFRQMLTLHNSSKRLEARSHAASSREASVLWWSIRKIEKLFVTARLDAFPAVGGRVARVPGAPGQRPSLPPHPPLDAGLLGEPLGIEPTSYVSAQYRDNNTQPTGQVYA</sequence>
<organism evidence="2 3">
    <name type="scientific">Azotobacter beijerinckii</name>
    <dbReference type="NCBI Taxonomy" id="170623"/>
    <lineage>
        <taxon>Bacteria</taxon>
        <taxon>Pseudomonadati</taxon>
        <taxon>Pseudomonadota</taxon>
        <taxon>Gammaproteobacteria</taxon>
        <taxon>Pseudomonadales</taxon>
        <taxon>Pseudomonadaceae</taxon>
        <taxon>Azotobacter</taxon>
    </lineage>
</organism>